<evidence type="ECO:0000313" key="10">
    <source>
        <dbReference type="Proteomes" id="UP001519289"/>
    </source>
</evidence>
<keyword evidence="2 7" id="KW-0813">Transport</keyword>
<organism evidence="9 10">
    <name type="scientific">Symbiobacterium terraclitae</name>
    <dbReference type="NCBI Taxonomy" id="557451"/>
    <lineage>
        <taxon>Bacteria</taxon>
        <taxon>Bacillati</taxon>
        <taxon>Bacillota</taxon>
        <taxon>Clostridia</taxon>
        <taxon>Eubacteriales</taxon>
        <taxon>Symbiobacteriaceae</taxon>
        <taxon>Symbiobacterium</taxon>
    </lineage>
</organism>
<evidence type="ECO:0000256" key="1">
    <source>
        <dbReference type="ARBA" id="ARBA00004651"/>
    </source>
</evidence>
<feature type="transmembrane region" description="Helical" evidence="7">
    <location>
        <begin position="150"/>
        <end position="176"/>
    </location>
</feature>
<evidence type="ECO:0000256" key="4">
    <source>
        <dbReference type="ARBA" id="ARBA00022692"/>
    </source>
</evidence>
<protein>
    <submittedName>
        <fullName evidence="9">ABC-type sugar transport system permease subunit</fullName>
    </submittedName>
</protein>
<feature type="transmembrane region" description="Helical" evidence="7">
    <location>
        <begin position="100"/>
        <end position="121"/>
    </location>
</feature>
<dbReference type="CDD" id="cd06261">
    <property type="entry name" value="TM_PBP2"/>
    <property type="match status" value="1"/>
</dbReference>
<comment type="subcellular location">
    <subcellularLocation>
        <location evidence="1 7">Cell membrane</location>
        <topology evidence="1 7">Multi-pass membrane protein</topology>
    </subcellularLocation>
</comment>
<dbReference type="PANTHER" id="PTHR30193">
    <property type="entry name" value="ABC TRANSPORTER PERMEASE PROTEIN"/>
    <property type="match status" value="1"/>
</dbReference>
<keyword evidence="9" id="KW-0762">Sugar transport</keyword>
<evidence type="ECO:0000256" key="5">
    <source>
        <dbReference type="ARBA" id="ARBA00022989"/>
    </source>
</evidence>
<dbReference type="PROSITE" id="PS50928">
    <property type="entry name" value="ABC_TM1"/>
    <property type="match status" value="1"/>
</dbReference>
<dbReference type="Gene3D" id="1.10.3720.10">
    <property type="entry name" value="MetI-like"/>
    <property type="match status" value="1"/>
</dbReference>
<feature type="transmembrane region" description="Helical" evidence="7">
    <location>
        <begin position="69"/>
        <end position="88"/>
    </location>
</feature>
<keyword evidence="5 7" id="KW-1133">Transmembrane helix</keyword>
<keyword evidence="3" id="KW-1003">Cell membrane</keyword>
<dbReference type="Proteomes" id="UP001519289">
    <property type="component" value="Unassembled WGS sequence"/>
</dbReference>
<evidence type="ECO:0000256" key="6">
    <source>
        <dbReference type="ARBA" id="ARBA00023136"/>
    </source>
</evidence>
<name>A0ABS4JYN3_9FIRM</name>
<gene>
    <name evidence="9" type="ORF">J2Z79_003413</name>
</gene>
<comment type="similarity">
    <text evidence="7">Belongs to the binding-protein-dependent transport system permease family.</text>
</comment>
<feature type="domain" description="ABC transmembrane type-1" evidence="8">
    <location>
        <begin position="59"/>
        <end position="275"/>
    </location>
</feature>
<feature type="transmembrane region" description="Helical" evidence="7">
    <location>
        <begin position="196"/>
        <end position="219"/>
    </location>
</feature>
<feature type="transmembrane region" description="Helical" evidence="7">
    <location>
        <begin position="127"/>
        <end position="143"/>
    </location>
</feature>
<feature type="transmembrane region" description="Helical" evidence="7">
    <location>
        <begin position="7"/>
        <end position="26"/>
    </location>
</feature>
<dbReference type="SUPFAM" id="SSF161098">
    <property type="entry name" value="MetI-like"/>
    <property type="match status" value="1"/>
</dbReference>
<feature type="transmembrane region" description="Helical" evidence="7">
    <location>
        <begin position="254"/>
        <end position="276"/>
    </location>
</feature>
<dbReference type="InterPro" id="IPR000515">
    <property type="entry name" value="MetI-like"/>
</dbReference>
<accession>A0ABS4JYN3</accession>
<keyword evidence="6 7" id="KW-0472">Membrane</keyword>
<dbReference type="Pfam" id="PF00528">
    <property type="entry name" value="BPD_transp_1"/>
    <property type="match status" value="1"/>
</dbReference>
<dbReference type="InterPro" id="IPR051393">
    <property type="entry name" value="ABC_transporter_permease"/>
</dbReference>
<proteinExistence type="inferred from homology"/>
<evidence type="ECO:0000256" key="3">
    <source>
        <dbReference type="ARBA" id="ARBA00022475"/>
    </source>
</evidence>
<dbReference type="RefSeq" id="WP_209468067.1">
    <property type="nucleotide sequence ID" value="NZ_JAGGLG010000040.1"/>
</dbReference>
<keyword evidence="4 7" id="KW-0812">Transmembrane</keyword>
<evidence type="ECO:0000313" key="9">
    <source>
        <dbReference type="EMBL" id="MBP2019966.1"/>
    </source>
</evidence>
<dbReference type="EMBL" id="JAGGLG010000040">
    <property type="protein sequence ID" value="MBP2019966.1"/>
    <property type="molecule type" value="Genomic_DNA"/>
</dbReference>
<evidence type="ECO:0000256" key="2">
    <source>
        <dbReference type="ARBA" id="ARBA00022448"/>
    </source>
</evidence>
<evidence type="ECO:0000256" key="7">
    <source>
        <dbReference type="RuleBase" id="RU363032"/>
    </source>
</evidence>
<sequence>MERLEPYLCIAPSLTVLAIFVFYPILRSIYLSLFLTDPLGNPKVFIGLEHYASQLSGTFLQSLLVTIKFVLYTVPVGLVLGLILALLAYQPLKGTRFFQLVFSSPLAVSAATGATIFLMMLNPVSGIVNYVMGLLGIGKVHWLTDPRWALWAVGMVSIWLRLGFNFVLMLSGLQNVPEELYEAALVDGAGPWARTWHITLPMISPTIFFALVVGVIHAFQVFTEIDMMTAGGPSNATSVVVFQIYQEAFRKYEFGAASAQAILLFIVMVFFTYLQFRLGERRVHYQ</sequence>
<evidence type="ECO:0000259" key="8">
    <source>
        <dbReference type="PROSITE" id="PS50928"/>
    </source>
</evidence>
<dbReference type="InterPro" id="IPR035906">
    <property type="entry name" value="MetI-like_sf"/>
</dbReference>
<dbReference type="PANTHER" id="PTHR30193:SF37">
    <property type="entry name" value="INNER MEMBRANE ABC TRANSPORTER PERMEASE PROTEIN YCJO"/>
    <property type="match status" value="1"/>
</dbReference>
<keyword evidence="10" id="KW-1185">Reference proteome</keyword>
<reference evidence="9 10" key="1">
    <citation type="submission" date="2021-03" db="EMBL/GenBank/DDBJ databases">
        <title>Genomic Encyclopedia of Type Strains, Phase IV (KMG-IV): sequencing the most valuable type-strain genomes for metagenomic binning, comparative biology and taxonomic classification.</title>
        <authorList>
            <person name="Goeker M."/>
        </authorList>
    </citation>
    <scope>NUCLEOTIDE SEQUENCE [LARGE SCALE GENOMIC DNA]</scope>
    <source>
        <strain evidence="9 10">DSM 27138</strain>
    </source>
</reference>
<comment type="caution">
    <text evidence="9">The sequence shown here is derived from an EMBL/GenBank/DDBJ whole genome shotgun (WGS) entry which is preliminary data.</text>
</comment>